<dbReference type="KEGG" id="halc:EY643_04335"/>
<evidence type="ECO:0000256" key="1">
    <source>
        <dbReference type="ARBA" id="ARBA00007198"/>
    </source>
</evidence>
<protein>
    <submittedName>
        <fullName evidence="3">ArsC family reductase</fullName>
    </submittedName>
</protein>
<keyword evidence="4" id="KW-1185">Reference proteome</keyword>
<dbReference type="InterPro" id="IPR006504">
    <property type="entry name" value="Tscrpt_reg_Spx/MgsR"/>
</dbReference>
<dbReference type="AlphaFoldDB" id="A0A5P9NGM3"/>
<dbReference type="PANTHER" id="PTHR30041">
    <property type="entry name" value="ARSENATE REDUCTASE"/>
    <property type="match status" value="1"/>
</dbReference>
<reference evidence="3 4" key="1">
    <citation type="submission" date="2019-02" db="EMBL/GenBank/DDBJ databases">
        <authorList>
            <person name="Li S.-H."/>
        </authorList>
    </citation>
    <scope>NUCLEOTIDE SEQUENCE [LARGE SCALE GENOMIC DNA]</scope>
    <source>
        <strain evidence="3 4">IMCC14385</strain>
    </source>
</reference>
<organism evidence="3 4">
    <name type="scientific">Halioglobus maricola</name>
    <dbReference type="NCBI Taxonomy" id="2601894"/>
    <lineage>
        <taxon>Bacteria</taxon>
        <taxon>Pseudomonadati</taxon>
        <taxon>Pseudomonadota</taxon>
        <taxon>Gammaproteobacteria</taxon>
        <taxon>Cellvibrionales</taxon>
        <taxon>Halieaceae</taxon>
        <taxon>Halioglobus</taxon>
    </lineage>
</organism>
<dbReference type="Pfam" id="PF03960">
    <property type="entry name" value="ArsC"/>
    <property type="match status" value="1"/>
</dbReference>
<dbReference type="SUPFAM" id="SSF52833">
    <property type="entry name" value="Thioredoxin-like"/>
    <property type="match status" value="1"/>
</dbReference>
<dbReference type="EMBL" id="CP036422">
    <property type="protein sequence ID" value="QFU74931.1"/>
    <property type="molecule type" value="Genomic_DNA"/>
</dbReference>
<sequence length="118" mass="13457">MITLYGIKNCDSVKKARKWLDAKGVDYRFHDFRVDGVSASDVANWLDALGWETVVNRRSTTWKGLSPEQRENMDRDSALAAILEEPTLVKRPLLDAGGEYHCGFKDASYQQIFNHHTL</sequence>
<dbReference type="InterPro" id="IPR036249">
    <property type="entry name" value="Thioredoxin-like_sf"/>
</dbReference>
<evidence type="ECO:0000313" key="4">
    <source>
        <dbReference type="Proteomes" id="UP000326287"/>
    </source>
</evidence>
<dbReference type="NCBIfam" id="TIGR01617">
    <property type="entry name" value="arsC_related"/>
    <property type="match status" value="1"/>
</dbReference>
<dbReference type="CDD" id="cd03035">
    <property type="entry name" value="ArsC_Yffb"/>
    <property type="match status" value="1"/>
</dbReference>
<dbReference type="OrthoDB" id="9803749at2"/>
<dbReference type="RefSeq" id="WP_152661038.1">
    <property type="nucleotide sequence ID" value="NZ_CP036422.1"/>
</dbReference>
<dbReference type="PROSITE" id="PS51353">
    <property type="entry name" value="ARSC"/>
    <property type="match status" value="1"/>
</dbReference>
<accession>A0A5P9NGM3</accession>
<dbReference type="InterPro" id="IPR006660">
    <property type="entry name" value="Arsenate_reductase-like"/>
</dbReference>
<evidence type="ECO:0000256" key="2">
    <source>
        <dbReference type="PROSITE-ProRule" id="PRU01282"/>
    </source>
</evidence>
<dbReference type="Gene3D" id="3.40.30.10">
    <property type="entry name" value="Glutaredoxin"/>
    <property type="match status" value="1"/>
</dbReference>
<evidence type="ECO:0000313" key="3">
    <source>
        <dbReference type="EMBL" id="QFU74931.1"/>
    </source>
</evidence>
<gene>
    <name evidence="3" type="ORF">EY643_04335</name>
</gene>
<dbReference type="Proteomes" id="UP000326287">
    <property type="component" value="Chromosome"/>
</dbReference>
<comment type="similarity">
    <text evidence="1 2">Belongs to the ArsC family.</text>
</comment>
<name>A0A5P9NGM3_9GAMM</name>
<proteinExistence type="inferred from homology"/>
<dbReference type="NCBIfam" id="NF008107">
    <property type="entry name" value="PRK10853.1"/>
    <property type="match status" value="1"/>
</dbReference>
<dbReference type="PANTHER" id="PTHR30041:SF8">
    <property type="entry name" value="PROTEIN YFFB"/>
    <property type="match status" value="1"/>
</dbReference>